<evidence type="ECO:0000313" key="3">
    <source>
        <dbReference type="EMBL" id="EHK85761.1"/>
    </source>
</evidence>
<feature type="compositionally biased region" description="Basic and acidic residues" evidence="1">
    <location>
        <begin position="156"/>
        <end position="166"/>
    </location>
</feature>
<dbReference type="Gene3D" id="3.40.50.150">
    <property type="entry name" value="Vaccinia Virus protein VP39"/>
    <property type="match status" value="1"/>
</dbReference>
<name>H0JM44_9NOCA</name>
<dbReference type="Pfam" id="PF13649">
    <property type="entry name" value="Methyltransf_25"/>
    <property type="match status" value="1"/>
</dbReference>
<sequence length="208" mass="22120">MAEVLDLDAAMNRPYFESLLDRVAGQLEREPRTVVDIGAGTGTGTLALARRFPHAQLVALDRSAGMLERLRKTAAYNGFGDRIRTVEADLDAGLPAVGAIDLAWAALSLHHIEDPDATLRQLAEAMAPGGRWSSPRWSRNHDSCPTTSVSVHRASKRDVTRPRRPEGGTGGPTGATTCVAPGSGWSRCAATNSVPTSTTPHADTPTRC</sequence>
<comment type="caution">
    <text evidence="3">The sequence shown here is derived from an EMBL/GenBank/DDBJ whole genome shotgun (WGS) entry which is preliminary data.</text>
</comment>
<dbReference type="Proteomes" id="UP000005064">
    <property type="component" value="Unassembled WGS sequence"/>
</dbReference>
<dbReference type="InterPro" id="IPR041698">
    <property type="entry name" value="Methyltransf_25"/>
</dbReference>
<dbReference type="PANTHER" id="PTHR43591">
    <property type="entry name" value="METHYLTRANSFERASE"/>
    <property type="match status" value="1"/>
</dbReference>
<feature type="domain" description="Methyltransferase" evidence="2">
    <location>
        <begin position="34"/>
        <end position="130"/>
    </location>
</feature>
<reference evidence="3 4" key="1">
    <citation type="submission" date="2011-12" db="EMBL/GenBank/DDBJ databases">
        <authorList>
            <person name="Kriszt B."/>
            <person name="Tancsics A."/>
            <person name="Cserhati M."/>
            <person name="Toth A."/>
            <person name="Nagy I."/>
            <person name="Horvath B."/>
            <person name="Tamura T."/>
            <person name="Kukolya J."/>
            <person name="Szoboszlay S."/>
        </authorList>
    </citation>
    <scope>NUCLEOTIDE SEQUENCE [LARGE SCALE GENOMIC DNA]</scope>
    <source>
        <strain evidence="3 4">AK37</strain>
    </source>
</reference>
<protein>
    <submittedName>
        <fullName evidence="3">Methyltransferase type 11</fullName>
    </submittedName>
</protein>
<evidence type="ECO:0000256" key="1">
    <source>
        <dbReference type="SAM" id="MobiDB-lite"/>
    </source>
</evidence>
<dbReference type="AlphaFoldDB" id="H0JM44"/>
<gene>
    <name evidence="3" type="ORF">AK37_03313</name>
</gene>
<dbReference type="PANTHER" id="PTHR43591:SF24">
    <property type="entry name" value="2-METHOXY-6-POLYPRENYL-1,4-BENZOQUINOL METHYLASE, MITOCHONDRIAL"/>
    <property type="match status" value="1"/>
</dbReference>
<organism evidence="3 4">
    <name type="scientific">Rhodococcus pyridinivorans AK37</name>
    <dbReference type="NCBI Taxonomy" id="1114960"/>
    <lineage>
        <taxon>Bacteria</taxon>
        <taxon>Bacillati</taxon>
        <taxon>Actinomycetota</taxon>
        <taxon>Actinomycetes</taxon>
        <taxon>Mycobacteriales</taxon>
        <taxon>Nocardiaceae</taxon>
        <taxon>Rhodococcus</taxon>
    </lineage>
</organism>
<accession>H0JM44</accession>
<dbReference type="EMBL" id="AHBW01000029">
    <property type="protein sequence ID" value="EHK85761.1"/>
    <property type="molecule type" value="Genomic_DNA"/>
</dbReference>
<dbReference type="CDD" id="cd02440">
    <property type="entry name" value="AdoMet_MTases"/>
    <property type="match status" value="1"/>
</dbReference>
<keyword evidence="3" id="KW-0808">Transferase</keyword>
<dbReference type="PATRIC" id="fig|1114960.4.peg.658"/>
<dbReference type="GO" id="GO:0032259">
    <property type="term" value="P:methylation"/>
    <property type="evidence" value="ECO:0007669"/>
    <property type="project" value="UniProtKB-KW"/>
</dbReference>
<dbReference type="InterPro" id="IPR029063">
    <property type="entry name" value="SAM-dependent_MTases_sf"/>
</dbReference>
<proteinExistence type="predicted"/>
<keyword evidence="3" id="KW-0489">Methyltransferase</keyword>
<evidence type="ECO:0000259" key="2">
    <source>
        <dbReference type="Pfam" id="PF13649"/>
    </source>
</evidence>
<evidence type="ECO:0000313" key="4">
    <source>
        <dbReference type="Proteomes" id="UP000005064"/>
    </source>
</evidence>
<dbReference type="GO" id="GO:0008168">
    <property type="term" value="F:methyltransferase activity"/>
    <property type="evidence" value="ECO:0007669"/>
    <property type="project" value="UniProtKB-KW"/>
</dbReference>
<dbReference type="SUPFAM" id="SSF53335">
    <property type="entry name" value="S-adenosyl-L-methionine-dependent methyltransferases"/>
    <property type="match status" value="1"/>
</dbReference>
<feature type="region of interest" description="Disordered" evidence="1">
    <location>
        <begin position="129"/>
        <end position="178"/>
    </location>
</feature>